<dbReference type="InterPro" id="IPR050392">
    <property type="entry name" value="Collagen/C1q_domain"/>
</dbReference>
<dbReference type="Gene3D" id="2.60.120.40">
    <property type="match status" value="1"/>
</dbReference>
<keyword evidence="5" id="KW-0176">Collagen</keyword>
<dbReference type="PANTHER" id="PTHR15427">
    <property type="entry name" value="EMILIN ELASTIN MICROFIBRIL INTERFACE-LOCATED PROTEIN ELASTIN MICROFIBRIL INTERFACER"/>
    <property type="match status" value="1"/>
</dbReference>
<proteinExistence type="predicted"/>
<evidence type="ECO:0000256" key="1">
    <source>
        <dbReference type="ARBA" id="ARBA00004498"/>
    </source>
</evidence>
<evidence type="ECO:0000256" key="2">
    <source>
        <dbReference type="ARBA" id="ARBA00022525"/>
    </source>
</evidence>
<keyword evidence="2" id="KW-0964">Secreted</keyword>
<dbReference type="SMART" id="SM00110">
    <property type="entry name" value="C1Q"/>
    <property type="match status" value="1"/>
</dbReference>
<dbReference type="PRINTS" id="PR00007">
    <property type="entry name" value="COMPLEMNTC1Q"/>
</dbReference>
<evidence type="ECO:0000313" key="9">
    <source>
        <dbReference type="Proteomes" id="UP001497482"/>
    </source>
</evidence>
<feature type="compositionally biased region" description="Pro residues" evidence="6">
    <location>
        <begin position="153"/>
        <end position="170"/>
    </location>
</feature>
<organism evidence="8 9">
    <name type="scientific">Knipowitschia caucasica</name>
    <name type="common">Caucasian dwarf goby</name>
    <name type="synonym">Pomatoschistus caucasicus</name>
    <dbReference type="NCBI Taxonomy" id="637954"/>
    <lineage>
        <taxon>Eukaryota</taxon>
        <taxon>Metazoa</taxon>
        <taxon>Chordata</taxon>
        <taxon>Craniata</taxon>
        <taxon>Vertebrata</taxon>
        <taxon>Euteleostomi</taxon>
        <taxon>Actinopterygii</taxon>
        <taxon>Neopterygii</taxon>
        <taxon>Teleostei</taxon>
        <taxon>Neoteleostei</taxon>
        <taxon>Acanthomorphata</taxon>
        <taxon>Gobiaria</taxon>
        <taxon>Gobiiformes</taxon>
        <taxon>Gobioidei</taxon>
        <taxon>Gobiidae</taxon>
        <taxon>Gobiinae</taxon>
        <taxon>Knipowitschia</taxon>
    </lineage>
</organism>
<dbReference type="Pfam" id="PF00386">
    <property type="entry name" value="C1q"/>
    <property type="match status" value="1"/>
</dbReference>
<dbReference type="PANTHER" id="PTHR15427:SF49">
    <property type="entry name" value="COLLAGEN ALPHA-1(VIII) CHAIN"/>
    <property type="match status" value="1"/>
</dbReference>
<sequence length="333" mass="33016">MGPSGSAGFTGLKGESGSVGPKGSAGQKGGLGPPGAPGPSGRSGEGGEPGARGLPGPTGPKGDAGFRGSPGAPGTAGLPGARGEDGRPGDAGRQGSQGIPGLQGPGGPIGPPGLQGQKGERGPSGQPGYPGEGKLGPSGPMGPQGKSGQSGPPGLPGLPGQPGPPGPPGLSSPDLGQVLPATGPYSGEQMYKPGPGGDLGGLEMPAFTAKLTNPFPMVGVPVVFDKLLYNSNQDYSPQSGIFTCTVPGLYYFSYHVHCKGANVWIALMKNHEPVMYTYDECSKGLLDQASGSSVLPLRPGDTVHMELPSEQAAGLYAGQYVHSTFSGHLLYSM</sequence>
<gene>
    <name evidence="8" type="ORF">KC01_LOCUS26843</name>
</gene>
<reference evidence="8 9" key="1">
    <citation type="submission" date="2024-04" db="EMBL/GenBank/DDBJ databases">
        <authorList>
            <person name="Waldvogel A.-M."/>
            <person name="Schoenle A."/>
        </authorList>
    </citation>
    <scope>NUCLEOTIDE SEQUENCE [LARGE SCALE GENOMIC DNA]</scope>
</reference>
<dbReference type="SUPFAM" id="SSF49842">
    <property type="entry name" value="TNF-like"/>
    <property type="match status" value="1"/>
</dbReference>
<dbReference type="GO" id="GO:0005581">
    <property type="term" value="C:collagen trimer"/>
    <property type="evidence" value="ECO:0007669"/>
    <property type="project" value="UniProtKB-KW"/>
</dbReference>
<evidence type="ECO:0000313" key="8">
    <source>
        <dbReference type="EMBL" id="CAL1598467.1"/>
    </source>
</evidence>
<feature type="compositionally biased region" description="Gly residues" evidence="6">
    <location>
        <begin position="41"/>
        <end position="50"/>
    </location>
</feature>
<dbReference type="AlphaFoldDB" id="A0AAV2LGK0"/>
<protein>
    <recommendedName>
        <fullName evidence="7">C1q domain-containing protein</fullName>
    </recommendedName>
</protein>
<keyword evidence="4" id="KW-0732">Signal</keyword>
<dbReference type="InterPro" id="IPR008983">
    <property type="entry name" value="Tumour_necrosis_fac-like_dom"/>
</dbReference>
<feature type="domain" description="C1q" evidence="7">
    <location>
        <begin position="200"/>
        <end position="333"/>
    </location>
</feature>
<evidence type="ECO:0000256" key="3">
    <source>
        <dbReference type="ARBA" id="ARBA00022530"/>
    </source>
</evidence>
<feature type="compositionally biased region" description="Low complexity" evidence="6">
    <location>
        <begin position="69"/>
        <end position="81"/>
    </location>
</feature>
<dbReference type="Pfam" id="PF01391">
    <property type="entry name" value="Collagen"/>
    <property type="match status" value="1"/>
</dbReference>
<evidence type="ECO:0000256" key="6">
    <source>
        <dbReference type="SAM" id="MobiDB-lite"/>
    </source>
</evidence>
<keyword evidence="9" id="KW-1185">Reference proteome</keyword>
<dbReference type="Proteomes" id="UP001497482">
    <property type="component" value="Chromosome 22"/>
</dbReference>
<dbReference type="FunFam" id="2.60.120.40:FF:000001">
    <property type="entry name" value="Complement C1q B chain"/>
    <property type="match status" value="1"/>
</dbReference>
<dbReference type="InterPro" id="IPR001073">
    <property type="entry name" value="C1q_dom"/>
</dbReference>
<evidence type="ECO:0000256" key="5">
    <source>
        <dbReference type="ARBA" id="ARBA00023119"/>
    </source>
</evidence>
<feature type="region of interest" description="Disordered" evidence="6">
    <location>
        <begin position="1"/>
        <end position="197"/>
    </location>
</feature>
<name>A0AAV2LGK0_KNICA</name>
<evidence type="ECO:0000259" key="7">
    <source>
        <dbReference type="PROSITE" id="PS50871"/>
    </source>
</evidence>
<keyword evidence="3" id="KW-0272">Extracellular matrix</keyword>
<dbReference type="EMBL" id="OZ035844">
    <property type="protein sequence ID" value="CAL1598467.1"/>
    <property type="molecule type" value="Genomic_DNA"/>
</dbReference>
<accession>A0AAV2LGK0</accession>
<feature type="compositionally biased region" description="Low complexity" evidence="6">
    <location>
        <begin position="137"/>
        <end position="152"/>
    </location>
</feature>
<evidence type="ECO:0000256" key="4">
    <source>
        <dbReference type="ARBA" id="ARBA00022729"/>
    </source>
</evidence>
<comment type="subcellular location">
    <subcellularLocation>
        <location evidence="1">Secreted</location>
        <location evidence="1">Extracellular space</location>
        <location evidence="1">Extracellular matrix</location>
    </subcellularLocation>
</comment>
<dbReference type="InterPro" id="IPR008160">
    <property type="entry name" value="Collagen"/>
</dbReference>
<dbReference type="PROSITE" id="PS50871">
    <property type="entry name" value="C1Q"/>
    <property type="match status" value="1"/>
</dbReference>